<protein>
    <submittedName>
        <fullName evidence="2">Uncharacterized protein</fullName>
    </submittedName>
</protein>
<reference evidence="2" key="1">
    <citation type="submission" date="2014-12" db="EMBL/GenBank/DDBJ databases">
        <title>Genome Sequence of Valsa Canker Pathogens Uncovers a Specific Adaption of Colonization on Woody Bark.</title>
        <authorList>
            <person name="Yin Z."/>
            <person name="Liu H."/>
            <person name="Gao X."/>
            <person name="Li Z."/>
            <person name="Song N."/>
            <person name="Ke X."/>
            <person name="Dai Q."/>
            <person name="Wu Y."/>
            <person name="Sun Y."/>
            <person name="Xu J.-R."/>
            <person name="Kang Z.K."/>
            <person name="Wang L."/>
            <person name="Huang L."/>
        </authorList>
    </citation>
    <scope>NUCLEOTIDE SEQUENCE [LARGE SCALE GENOMIC DNA]</scope>
    <source>
        <strain evidence="2">03-8</strain>
    </source>
</reference>
<sequence>MSSGISVTVEGTGDQLRVCGKHVKVLIRNRRKVLPWPSGIRTTFQRYLALHRLCPDMVSSMEMEDTQLRELARSIGFPDRFFGELAGNAWIEIRRRIVATLLYTLRTWMAHPHTILRGWLTELYDERYGGLRWQWHDDFRQRILSNKWVGSVPESIVDFGDHADGDTGDDLHGEDDAASTSFSSWLNQPNSRYERPLQDEDVETTDAAETRGGEGEEQEEQEDKQDDRVAEQEEDNVEDGITEPGFTPLLKPGLSHSQWNRWEKVDEEEQDLVVVGSGSQQLQNQQFQEQPQQEQLQYQQIEEQQPREDDEANIQGQAGDSSTKKADVVVRKRGRRPNKRQRKGKGKGKGEGRREKEEEKEEKEEEESEQKLTIKLTEGEGSSNKIRPALSLSLSLLEPESESPSSLEEQQHPVCLLNGRTRTRNEKIKEEDKLTRSILSISLAFNLNLTLILILSLHLSLKLIPRHPSWPNNNNNNNNNNSNNTSMPPQSQHRGYTSLLGFP</sequence>
<name>A0A194VJ87_CYTMA</name>
<organism evidence="2 3">
    <name type="scientific">Cytospora mali</name>
    <name type="common">Apple Valsa canker fungus</name>
    <name type="synonym">Valsa mali</name>
    <dbReference type="NCBI Taxonomy" id="578113"/>
    <lineage>
        <taxon>Eukaryota</taxon>
        <taxon>Fungi</taxon>
        <taxon>Dikarya</taxon>
        <taxon>Ascomycota</taxon>
        <taxon>Pezizomycotina</taxon>
        <taxon>Sordariomycetes</taxon>
        <taxon>Sordariomycetidae</taxon>
        <taxon>Diaporthales</taxon>
        <taxon>Cytosporaceae</taxon>
        <taxon>Cytospora</taxon>
    </lineage>
</organism>
<feature type="compositionally biased region" description="Acidic residues" evidence="1">
    <location>
        <begin position="232"/>
        <end position="241"/>
    </location>
</feature>
<evidence type="ECO:0000313" key="3">
    <source>
        <dbReference type="Proteomes" id="UP000078559"/>
    </source>
</evidence>
<feature type="compositionally biased region" description="Low complexity" evidence="1">
    <location>
        <begin position="280"/>
        <end position="303"/>
    </location>
</feature>
<proteinExistence type="predicted"/>
<gene>
    <name evidence="2" type="ORF">VM1G_10807</name>
</gene>
<keyword evidence="3" id="KW-1185">Reference proteome</keyword>
<feature type="compositionally biased region" description="Polar residues" evidence="1">
    <location>
        <begin position="178"/>
        <end position="191"/>
    </location>
</feature>
<feature type="region of interest" description="Disordered" evidence="1">
    <location>
        <begin position="470"/>
        <end position="503"/>
    </location>
</feature>
<accession>A0A194VJ87</accession>
<feature type="compositionally biased region" description="Low complexity" evidence="1">
    <location>
        <begin position="472"/>
        <end position="484"/>
    </location>
</feature>
<evidence type="ECO:0000313" key="2">
    <source>
        <dbReference type="EMBL" id="KUI64043.1"/>
    </source>
</evidence>
<feature type="compositionally biased region" description="Basic residues" evidence="1">
    <location>
        <begin position="331"/>
        <end position="347"/>
    </location>
</feature>
<feature type="compositionally biased region" description="Basic and acidic residues" evidence="1">
    <location>
        <begin position="348"/>
        <end position="357"/>
    </location>
</feature>
<feature type="compositionally biased region" description="Polar residues" evidence="1">
    <location>
        <begin position="485"/>
        <end position="495"/>
    </location>
</feature>
<feature type="region of interest" description="Disordered" evidence="1">
    <location>
        <begin position="268"/>
        <end position="386"/>
    </location>
</feature>
<feature type="compositionally biased region" description="Acidic residues" evidence="1">
    <location>
        <begin position="358"/>
        <end position="368"/>
    </location>
</feature>
<dbReference type="AlphaFoldDB" id="A0A194VJ87"/>
<dbReference type="Proteomes" id="UP000078559">
    <property type="component" value="Unassembled WGS sequence"/>
</dbReference>
<dbReference type="EMBL" id="KN796118">
    <property type="protein sequence ID" value="KUI64043.1"/>
    <property type="molecule type" value="Genomic_DNA"/>
</dbReference>
<evidence type="ECO:0000256" key="1">
    <source>
        <dbReference type="SAM" id="MobiDB-lite"/>
    </source>
</evidence>
<feature type="compositionally biased region" description="Acidic residues" evidence="1">
    <location>
        <begin position="215"/>
        <end position="224"/>
    </location>
</feature>
<feature type="compositionally biased region" description="Basic and acidic residues" evidence="1">
    <location>
        <begin position="159"/>
        <end position="175"/>
    </location>
</feature>
<feature type="region of interest" description="Disordered" evidence="1">
    <location>
        <begin position="159"/>
        <end position="254"/>
    </location>
</feature>